<dbReference type="OrthoDB" id="4551805at2"/>
<dbReference type="AlphaFoldDB" id="A0A0D8BHS5"/>
<gene>
    <name evidence="1" type="ORF">FF36_01881</name>
</gene>
<evidence type="ECO:0000313" key="2">
    <source>
        <dbReference type="Proteomes" id="UP000032545"/>
    </source>
</evidence>
<evidence type="ECO:0008006" key="3">
    <source>
        <dbReference type="Google" id="ProtNLM"/>
    </source>
</evidence>
<dbReference type="PATRIC" id="fig|1502723.3.peg.609"/>
<protein>
    <recommendedName>
        <fullName evidence="3">Helix-turn-helix domain</fullName>
    </recommendedName>
</protein>
<accession>A0A0D8BHS5</accession>
<dbReference type="EMBL" id="JYFN01000011">
    <property type="protein sequence ID" value="KJE23696.1"/>
    <property type="molecule type" value="Genomic_DNA"/>
</dbReference>
<comment type="caution">
    <text evidence="1">The sequence shown here is derived from an EMBL/GenBank/DDBJ whole genome shotgun (WGS) entry which is preliminary data.</text>
</comment>
<dbReference type="RefSeq" id="WP_044884568.1">
    <property type="nucleotide sequence ID" value="NZ_JYFN01000011.1"/>
</dbReference>
<reference evidence="2" key="1">
    <citation type="submission" date="2015-02" db="EMBL/GenBank/DDBJ databases">
        <title>Draft Genome of Frankia sp. CpI1-S.</title>
        <authorList>
            <person name="Oshone R.T."/>
            <person name="Ngom M."/>
            <person name="Ghodhbane-Gtari F."/>
            <person name="Gtari M."/>
            <person name="Morris K."/>
            <person name="Thomas K."/>
            <person name="Sen A."/>
            <person name="Tisa L.S."/>
        </authorList>
    </citation>
    <scope>NUCLEOTIDE SEQUENCE [LARGE SCALE GENOMIC DNA]</scope>
    <source>
        <strain evidence="2">CpI1-S</strain>
    </source>
</reference>
<proteinExistence type="predicted"/>
<evidence type="ECO:0000313" key="1">
    <source>
        <dbReference type="EMBL" id="KJE23696.1"/>
    </source>
</evidence>
<organism evidence="1 2">
    <name type="scientific">Frankia torreyi</name>
    <dbReference type="NCBI Taxonomy" id="1856"/>
    <lineage>
        <taxon>Bacteria</taxon>
        <taxon>Bacillati</taxon>
        <taxon>Actinomycetota</taxon>
        <taxon>Actinomycetes</taxon>
        <taxon>Frankiales</taxon>
        <taxon>Frankiaceae</taxon>
        <taxon>Frankia</taxon>
    </lineage>
</organism>
<dbReference type="Gene3D" id="1.10.10.60">
    <property type="entry name" value="Homeodomain-like"/>
    <property type="match status" value="1"/>
</dbReference>
<sequence length="167" mass="17218">MTRLRVVGPEDEDAVRELHARGFSRNAIAREIGRSPATVSKIAKGLGLEFDRAATKEATAAVVADAASRRTALVSEMIDKAAELVSQISGPYTAVFSDKEGNAVETPLARITPGAARDLCSAVSSLSASILRLSSVPASDGAAEARSMLGDLARALDVAAANLPDAS</sequence>
<reference evidence="1 2" key="2">
    <citation type="journal article" date="2016" name="Genome Announc.">
        <title>Permanent Draft Genome Sequences for Two Variants of Frankia sp. Strain CpI1, the First Frankia Strain Isolated from Root Nodules of Comptonia peregrina.</title>
        <authorList>
            <person name="Oshone R."/>
            <person name="Hurst S.G.IV."/>
            <person name="Abebe-Akele F."/>
            <person name="Simpson S."/>
            <person name="Morris K."/>
            <person name="Thomas W.K."/>
            <person name="Tisa L.S."/>
        </authorList>
    </citation>
    <scope>NUCLEOTIDE SEQUENCE [LARGE SCALE GENOMIC DNA]</scope>
    <source>
        <strain evidence="2">CpI1-S</strain>
    </source>
</reference>
<dbReference type="Proteomes" id="UP000032545">
    <property type="component" value="Unassembled WGS sequence"/>
</dbReference>
<name>A0A0D8BHS5_9ACTN</name>
<keyword evidence="2" id="KW-1185">Reference proteome</keyword>